<evidence type="ECO:0000256" key="4">
    <source>
        <dbReference type="RuleBase" id="RU003357"/>
    </source>
</evidence>
<feature type="domain" description="TonB-dependent receptor plug" evidence="7">
    <location>
        <begin position="70"/>
        <end position="180"/>
    </location>
</feature>
<keyword evidence="4" id="KW-0798">TonB box</keyword>
<dbReference type="Gene3D" id="2.170.130.10">
    <property type="entry name" value="TonB-dependent receptor, plug domain"/>
    <property type="match status" value="1"/>
</dbReference>
<dbReference type="RefSeq" id="WP_048689088.1">
    <property type="nucleotide sequence ID" value="NZ_KQ130482.1"/>
</dbReference>
<evidence type="ECO:0000313" key="9">
    <source>
        <dbReference type="Proteomes" id="UP000037600"/>
    </source>
</evidence>
<proteinExistence type="inferred from homology"/>
<dbReference type="SUPFAM" id="SSF56935">
    <property type="entry name" value="Porins"/>
    <property type="match status" value="2"/>
</dbReference>
<evidence type="ECO:0000259" key="6">
    <source>
        <dbReference type="Pfam" id="PF00593"/>
    </source>
</evidence>
<feature type="domain" description="TonB-dependent receptor-like beta-barrel" evidence="6">
    <location>
        <begin position="639"/>
        <end position="1116"/>
    </location>
</feature>
<protein>
    <submittedName>
        <fullName evidence="8">Rhodanese</fullName>
    </submittedName>
</protein>
<dbReference type="GO" id="GO:0009279">
    <property type="term" value="C:cell outer membrane"/>
    <property type="evidence" value="ECO:0007669"/>
    <property type="project" value="UniProtKB-SubCell"/>
</dbReference>
<evidence type="ECO:0000256" key="1">
    <source>
        <dbReference type="ARBA" id="ARBA00004442"/>
    </source>
</evidence>
<dbReference type="InterPro" id="IPR012910">
    <property type="entry name" value="Plug_dom"/>
</dbReference>
<dbReference type="InterPro" id="IPR036942">
    <property type="entry name" value="Beta-barrel_TonB_sf"/>
</dbReference>
<accession>A0A0J8JQT9</accession>
<dbReference type="Pfam" id="PF00593">
    <property type="entry name" value="TonB_dep_Rec_b-barrel"/>
    <property type="match status" value="1"/>
</dbReference>
<evidence type="ECO:0000256" key="2">
    <source>
        <dbReference type="ARBA" id="ARBA00023136"/>
    </source>
</evidence>
<dbReference type="PATRIC" id="fig|1513271.3.peg.13"/>
<dbReference type="InterPro" id="IPR037066">
    <property type="entry name" value="Plug_dom_sf"/>
</dbReference>
<keyword evidence="2 4" id="KW-0472">Membrane</keyword>
<dbReference type="EMBL" id="LAZL01000001">
    <property type="protein sequence ID" value="KMT67091.1"/>
    <property type="molecule type" value="Genomic_DNA"/>
</dbReference>
<organism evidence="8 9">
    <name type="scientific">Catenovulum maritimum</name>
    <dbReference type="NCBI Taxonomy" id="1513271"/>
    <lineage>
        <taxon>Bacteria</taxon>
        <taxon>Pseudomonadati</taxon>
        <taxon>Pseudomonadota</taxon>
        <taxon>Gammaproteobacteria</taxon>
        <taxon>Alteromonadales</taxon>
        <taxon>Alteromonadaceae</taxon>
        <taxon>Catenovulum</taxon>
    </lineage>
</organism>
<evidence type="ECO:0000259" key="7">
    <source>
        <dbReference type="Pfam" id="PF07715"/>
    </source>
</evidence>
<reference evidence="8 9" key="1">
    <citation type="submission" date="2015-04" db="EMBL/GenBank/DDBJ databases">
        <title>Draft Genome Sequence of the Novel Agar-Digesting Marine Bacterium Q1.</title>
        <authorList>
            <person name="Li Y."/>
            <person name="Li D."/>
            <person name="Chen G."/>
            <person name="Du Z."/>
        </authorList>
    </citation>
    <scope>NUCLEOTIDE SEQUENCE [LARGE SCALE GENOMIC DNA]</scope>
    <source>
        <strain evidence="8 9">Q1</strain>
    </source>
</reference>
<name>A0A0J8JQT9_9ALTE</name>
<keyword evidence="5" id="KW-0732">Signal</keyword>
<dbReference type="STRING" id="1513271.XM47_00065"/>
<dbReference type="AlphaFoldDB" id="A0A0J8JQT9"/>
<dbReference type="Pfam" id="PF07715">
    <property type="entry name" value="Plug"/>
    <property type="match status" value="1"/>
</dbReference>
<feature type="signal peptide" evidence="5">
    <location>
        <begin position="1"/>
        <end position="34"/>
    </location>
</feature>
<dbReference type="PANTHER" id="PTHR40980:SF3">
    <property type="entry name" value="TONB-DEPENDENT RECEPTOR-LIKE BETA-BARREL DOMAIN-CONTAINING PROTEIN"/>
    <property type="match status" value="1"/>
</dbReference>
<comment type="similarity">
    <text evidence="4">Belongs to the TonB-dependent receptor family.</text>
</comment>
<evidence type="ECO:0000313" key="8">
    <source>
        <dbReference type="EMBL" id="KMT67091.1"/>
    </source>
</evidence>
<keyword evidence="9" id="KW-1185">Reference proteome</keyword>
<keyword evidence="3" id="KW-0998">Cell outer membrane</keyword>
<dbReference type="InterPro" id="IPR000531">
    <property type="entry name" value="Beta-barrel_TonB"/>
</dbReference>
<dbReference type="Proteomes" id="UP000037600">
    <property type="component" value="Unassembled WGS sequence"/>
</dbReference>
<evidence type="ECO:0000256" key="5">
    <source>
        <dbReference type="SAM" id="SignalP"/>
    </source>
</evidence>
<comment type="subcellular location">
    <subcellularLocation>
        <location evidence="1 4">Cell outer membrane</location>
    </subcellularLocation>
</comment>
<dbReference type="PANTHER" id="PTHR40980">
    <property type="entry name" value="PLUG DOMAIN-CONTAINING PROTEIN"/>
    <property type="match status" value="1"/>
</dbReference>
<gene>
    <name evidence="8" type="ORF">XM47_00065</name>
</gene>
<sequence length="1150" mass="126752">MIKQKYTSNYLHKGALISCSASILMTLFTPSVIAAEVNSAIKEKQDKEEAIEVIEVSSVRGSLESALLIKRDAPSIVDAISAKDMDALPALDLGEAMQSIPGVQLNTDDGSRNSEITLRGLPGGYAKTVAEGMSFATPSRSAGVVGSSNPFGAFEPSVFDGVTVVKAMTADLPDGGLSGVINKKLQRALGTKDGKYKLGIGGRYEELVDDWNKTINFSASKHLIKNKLAVAFKIAASEQVFRRDTTNFSSYVGMNGVENNAIDYKTFISPTDLEAYKAQYGITEPLSIIKAVGKASEVTEHSRGNRVSATGNIEWKPTESLKLGANFLYTKKNLNDSNMEDVQFSISGDDNNGLFASQRVELLGTPIRLTAEPNPNYIEGVHSPDMATIPVYAVTHTKLKNVAWSPSNRQNETTQEAKGIFLYADYVTDDWVINLAASKSSSVNNFWMAGIDLRHQNRTNKTYTDLDDGKKYFYAPTGMNAEINTGQGDLSKALTTLENFNDYFYSDFDRVGAIDSNGVPLDRVLVGEAHDLGRDAYKRFDNGWYSTNLGSFGPELDPKVNPASDAAYEALGGKDAYYAYMKDQNSDFEEGGRSLSFYINGAVERPERNYKSALADFERYTEIGNDSFLITSIKSGLSHSREYLDSVSSRIGGGAINMSRITGDDFYTGLTSDTQNEFFNGTFPGYYGSDGGWKVLNSKHLTEKLQTGYGYETCQGQPEETCTPGYLYEEDGQVVLIDDPSAMIAFDKDSGEFVKDFAIARPTNWADKIENNSTLPTYGMNANFRKNFNADQVINAIYLMANFEGELFNFSYSGNMGVRYTETTNDVIGQGFNSDGKRVAVITENDYSHTLPSFNIAVDLTDDVVLRSAYSQGLVRPNLLSQIPSPINTNTETRVNLENSKAEVLPYTADNFDFALAWYNREGSSISAGVFYKKLQGKIQTGTVCPEGEHDYPVGELIRVPDSTKSIGWYCEEIEPAPDMENTRRVSITETYNSDIPVEVMGYELSIQQKLDFLPYPFNGLGGKLNFSKVELDEGEGQKMTKIAPYTANFIGYYENDGLSLRLTYNWQDQKLLSTGGTTTFLGSDARTQTAGGRIDLSVGYKLSRNLRVSVKGYNLNNRKEYEFIGGNTSAINRIRFQGRIFSLGLSYNF</sequence>
<comment type="caution">
    <text evidence="8">The sequence shown here is derived from an EMBL/GenBank/DDBJ whole genome shotgun (WGS) entry which is preliminary data.</text>
</comment>
<dbReference type="Gene3D" id="2.40.170.20">
    <property type="entry name" value="TonB-dependent receptor, beta-barrel domain"/>
    <property type="match status" value="1"/>
</dbReference>
<feature type="chain" id="PRO_5005301593" evidence="5">
    <location>
        <begin position="35"/>
        <end position="1150"/>
    </location>
</feature>
<evidence type="ECO:0000256" key="3">
    <source>
        <dbReference type="ARBA" id="ARBA00023237"/>
    </source>
</evidence>